<evidence type="ECO:0000313" key="3">
    <source>
        <dbReference type="Proteomes" id="UP000462014"/>
    </source>
</evidence>
<organism evidence="2 3">
    <name type="scientific">Mucilaginibacter arboris</name>
    <dbReference type="NCBI Taxonomy" id="2682090"/>
    <lineage>
        <taxon>Bacteria</taxon>
        <taxon>Pseudomonadati</taxon>
        <taxon>Bacteroidota</taxon>
        <taxon>Sphingobacteriia</taxon>
        <taxon>Sphingobacteriales</taxon>
        <taxon>Sphingobacteriaceae</taxon>
        <taxon>Mucilaginibacter</taxon>
    </lineage>
</organism>
<comment type="caution">
    <text evidence="2">The sequence shown here is derived from an EMBL/GenBank/DDBJ whole genome shotgun (WGS) entry which is preliminary data.</text>
</comment>
<keyword evidence="1" id="KW-0812">Transmembrane</keyword>
<protein>
    <submittedName>
        <fullName evidence="2">Uncharacterized protein</fullName>
    </submittedName>
</protein>
<keyword evidence="1" id="KW-0472">Membrane</keyword>
<gene>
    <name evidence="2" type="ORF">GO621_11250</name>
</gene>
<sequence length="58" mass="6807">MNGDNDNPAFLKRYRLLITLVIILLVLAVGCWLVKKRGANRTDERKDRVLQQLDQRKK</sequence>
<reference evidence="2 3" key="1">
    <citation type="submission" date="2019-12" db="EMBL/GenBank/DDBJ databases">
        <title>Mucilaginibacter sp. HMF7410 genome sequencing and assembly.</title>
        <authorList>
            <person name="Kang H."/>
            <person name="Cha I."/>
            <person name="Kim H."/>
            <person name="Joh K."/>
        </authorList>
    </citation>
    <scope>NUCLEOTIDE SEQUENCE [LARGE SCALE GENOMIC DNA]</scope>
    <source>
        <strain evidence="2 3">HMF7410</strain>
    </source>
</reference>
<evidence type="ECO:0000313" key="2">
    <source>
        <dbReference type="EMBL" id="MVN22107.1"/>
    </source>
</evidence>
<name>A0A7K1SXY0_9SPHI</name>
<dbReference type="AlphaFoldDB" id="A0A7K1SXY0"/>
<keyword evidence="1" id="KW-1133">Transmembrane helix</keyword>
<dbReference type="Proteomes" id="UP000462014">
    <property type="component" value="Unassembled WGS sequence"/>
</dbReference>
<dbReference type="RefSeq" id="WP_157567037.1">
    <property type="nucleotide sequence ID" value="NZ_WPIK01000009.1"/>
</dbReference>
<evidence type="ECO:0000256" key="1">
    <source>
        <dbReference type="SAM" id="Phobius"/>
    </source>
</evidence>
<keyword evidence="3" id="KW-1185">Reference proteome</keyword>
<dbReference type="EMBL" id="WPIK01000009">
    <property type="protein sequence ID" value="MVN22107.1"/>
    <property type="molecule type" value="Genomic_DNA"/>
</dbReference>
<accession>A0A7K1SXY0</accession>
<feature type="transmembrane region" description="Helical" evidence="1">
    <location>
        <begin position="14"/>
        <end position="34"/>
    </location>
</feature>
<proteinExistence type="predicted"/>